<dbReference type="RefSeq" id="XP_034244831.1">
    <property type="nucleotide sequence ID" value="XM_034388940.1"/>
</dbReference>
<dbReference type="AlphaFoldDB" id="A0A6P8Z4W0"/>
<dbReference type="KEGG" id="tpal:117647250"/>
<dbReference type="InterPro" id="IPR030125">
    <property type="entry name" value="SPIN90/Ldb17"/>
</dbReference>
<organism evidence="6">
    <name type="scientific">Thrips palmi</name>
    <name type="common">Melon thrips</name>
    <dbReference type="NCBI Taxonomy" id="161013"/>
    <lineage>
        <taxon>Eukaryota</taxon>
        <taxon>Metazoa</taxon>
        <taxon>Ecdysozoa</taxon>
        <taxon>Arthropoda</taxon>
        <taxon>Hexapoda</taxon>
        <taxon>Insecta</taxon>
        <taxon>Pterygota</taxon>
        <taxon>Neoptera</taxon>
        <taxon>Paraneoptera</taxon>
        <taxon>Thysanoptera</taxon>
        <taxon>Terebrantia</taxon>
        <taxon>Thripoidea</taxon>
        <taxon>Thripidae</taxon>
        <taxon>Thrips</taxon>
    </lineage>
</organism>
<dbReference type="PANTHER" id="PTHR13357">
    <property type="entry name" value="SH3 ADAPTER PROTEIN SPIN90 NCK INTERACTING PROTEIN WITH SH3 DOMAIN"/>
    <property type="match status" value="1"/>
</dbReference>
<evidence type="ECO:0000259" key="4">
    <source>
        <dbReference type="PROSITE" id="PS50002"/>
    </source>
</evidence>
<dbReference type="OrthoDB" id="445362at2759"/>
<evidence type="ECO:0000256" key="1">
    <source>
        <dbReference type="ARBA" id="ARBA00022443"/>
    </source>
</evidence>
<keyword evidence="1 2" id="KW-0728">SH3 domain</keyword>
<keyword evidence="5" id="KW-1185">Reference proteome</keyword>
<dbReference type="PANTHER" id="PTHR13357:SF1">
    <property type="entry name" value="NCK-INTERACTING PROTEIN WITH SH3 DOMAIN"/>
    <property type="match status" value="1"/>
</dbReference>
<dbReference type="InParanoid" id="A0A6P8Z4W0"/>
<feature type="compositionally biased region" description="Basic and acidic residues" evidence="3">
    <location>
        <begin position="98"/>
        <end position="113"/>
    </location>
</feature>
<proteinExistence type="predicted"/>
<dbReference type="PROSITE" id="PS50002">
    <property type="entry name" value="SH3"/>
    <property type="match status" value="1"/>
</dbReference>
<protein>
    <submittedName>
        <fullName evidence="6">NCK-interacting protein with SH3 domain</fullName>
    </submittedName>
</protein>
<dbReference type="Pfam" id="PF14604">
    <property type="entry name" value="SH3_9"/>
    <property type="match status" value="1"/>
</dbReference>
<feature type="region of interest" description="Disordered" evidence="3">
    <location>
        <begin position="178"/>
        <end position="216"/>
    </location>
</feature>
<dbReference type="SUPFAM" id="SSF50044">
    <property type="entry name" value="SH3-domain"/>
    <property type="match status" value="1"/>
</dbReference>
<dbReference type="SMART" id="SM00326">
    <property type="entry name" value="SH3"/>
    <property type="match status" value="1"/>
</dbReference>
<dbReference type="Pfam" id="PF09431">
    <property type="entry name" value="SPIN90_LRD"/>
    <property type="match status" value="1"/>
</dbReference>
<dbReference type="InterPro" id="IPR018556">
    <property type="entry name" value="SPIN90/Ldb17_LRD"/>
</dbReference>
<dbReference type="InterPro" id="IPR036028">
    <property type="entry name" value="SH3-like_dom_sf"/>
</dbReference>
<dbReference type="GeneID" id="117647250"/>
<feature type="domain" description="SH3" evidence="4">
    <location>
        <begin position="15"/>
        <end position="77"/>
    </location>
</feature>
<gene>
    <name evidence="6" type="primary">LOC117647250</name>
</gene>
<dbReference type="InterPro" id="IPR001452">
    <property type="entry name" value="SH3_domain"/>
</dbReference>
<accession>A0A6P8Z4W0</accession>
<feature type="region of interest" description="Disordered" evidence="3">
    <location>
        <begin position="98"/>
        <end position="155"/>
    </location>
</feature>
<feature type="compositionally biased region" description="Polar residues" evidence="3">
    <location>
        <begin position="207"/>
        <end position="216"/>
    </location>
</feature>
<dbReference type="FunCoup" id="A0A6P8Z4W0">
    <property type="interactions" value="66"/>
</dbReference>
<evidence type="ECO:0000256" key="2">
    <source>
        <dbReference type="PROSITE-ProRule" id="PRU00192"/>
    </source>
</evidence>
<evidence type="ECO:0000256" key="3">
    <source>
        <dbReference type="SAM" id="MobiDB-lite"/>
    </source>
</evidence>
<dbReference type="Gene3D" id="2.30.30.40">
    <property type="entry name" value="SH3 Domains"/>
    <property type="match status" value="1"/>
</dbReference>
<evidence type="ECO:0000313" key="6">
    <source>
        <dbReference type="RefSeq" id="XP_034244831.1"/>
    </source>
</evidence>
<sequence>MSDAKVSDSKKDGRLGCEMLQALYDFKATLAKTLSFNEKELFVLYPTNKKQRQWWQVVNRKGQVGFIPSNYITKIQVSPSQILDFVSACEKILAEEHKASGDSISQERSDLSKHLASIRKQAEESQLSSKHGPPPPADFSPDRGNSPATTPHSVPCGAVPAIGGAAMLPKFGQSKFSVSAGNKAKTPSPVVPRRHSSLDECGRKVQNPKSGHWDSSNAFQETAANGVASSADSLSTSASQSDSILETCWPTVDSVQAYQILQEVRKHTSLNHDQSRIAVSVVLSKLHRLLGTASCPPVDTLLHLVSRPVPTPNSALESSLDARRLDLALSELTKCKDDQQQRSWALYEDQSIISEYLEEIASILTNADPNICRHVLSSEQYQYVVNVALYYQMETRWDLRARVLKVLQAMCVLDGHIVSILLASVLPMELARDMRSSACNNARLVQSASLLTTIYSMGEAMPVPHLEHVGRDFISFLLAILEGENVKEMEQSIRGESAADLLLANRSVSLEQVSESFFKLVLAYNLQWRPGTNHENLPNETIEALAQRSTAKLFLEKLLLLVNREEDPIRTLDHLPVPPHAVLKMIIDVLLRAETAALLYTNDTRVLLDISLRRLADLPPGDQRRRVYLEMCRLVLRNTPYSEHEHRREDLLKCFTRIFCEETEASQPDQMLVREISNEFPNYFKR</sequence>
<dbReference type="Proteomes" id="UP000515158">
    <property type="component" value="Unplaced"/>
</dbReference>
<dbReference type="GO" id="GO:0071933">
    <property type="term" value="F:Arp2/3 complex binding"/>
    <property type="evidence" value="ECO:0007669"/>
    <property type="project" value="TreeGrafter"/>
</dbReference>
<name>A0A6P8Z4W0_THRPL</name>
<reference evidence="6" key="1">
    <citation type="submission" date="2025-08" db="UniProtKB">
        <authorList>
            <consortium name="RefSeq"/>
        </authorList>
    </citation>
    <scope>IDENTIFICATION</scope>
    <source>
        <tissue evidence="6">Total insect</tissue>
    </source>
</reference>
<evidence type="ECO:0000313" key="5">
    <source>
        <dbReference type="Proteomes" id="UP000515158"/>
    </source>
</evidence>
<dbReference type="GO" id="GO:0006897">
    <property type="term" value="P:endocytosis"/>
    <property type="evidence" value="ECO:0007669"/>
    <property type="project" value="TreeGrafter"/>
</dbReference>